<organism evidence="2 3">
    <name type="scientific">Sistotremastrum suecicum HHB10207 ss-3</name>
    <dbReference type="NCBI Taxonomy" id="1314776"/>
    <lineage>
        <taxon>Eukaryota</taxon>
        <taxon>Fungi</taxon>
        <taxon>Dikarya</taxon>
        <taxon>Basidiomycota</taxon>
        <taxon>Agaricomycotina</taxon>
        <taxon>Agaricomycetes</taxon>
        <taxon>Sistotremastrales</taxon>
        <taxon>Sistotremastraceae</taxon>
        <taxon>Sistotremastrum</taxon>
    </lineage>
</organism>
<sequence length="163" mass="18247">MVNVSPIQHEPDSDPSASDQSDYHRWTTKRNMTIYGTSHSCLASSTAESLDHHPYNHAPLTQTRTTGTSTPKTQFQLPILLAFARTAPTPLYSTAPGAWVMGYLPCFPGPDANRDSYPMRLISYGTTKLPSPFLLIFSNNDCETNKYDSGYESDESDYDYDYD</sequence>
<dbReference type="AlphaFoldDB" id="A0A166J0R5"/>
<name>A0A166J0R5_9AGAM</name>
<evidence type="ECO:0000313" key="2">
    <source>
        <dbReference type="EMBL" id="KZT44263.1"/>
    </source>
</evidence>
<reference evidence="2 3" key="1">
    <citation type="journal article" date="2016" name="Mol. Biol. Evol.">
        <title>Comparative Genomics of Early-Diverging Mushroom-Forming Fungi Provides Insights into the Origins of Lignocellulose Decay Capabilities.</title>
        <authorList>
            <person name="Nagy L.G."/>
            <person name="Riley R."/>
            <person name="Tritt A."/>
            <person name="Adam C."/>
            <person name="Daum C."/>
            <person name="Floudas D."/>
            <person name="Sun H."/>
            <person name="Yadav J.S."/>
            <person name="Pangilinan J."/>
            <person name="Larsson K.H."/>
            <person name="Matsuura K."/>
            <person name="Barry K."/>
            <person name="Labutti K."/>
            <person name="Kuo R."/>
            <person name="Ohm R.A."/>
            <person name="Bhattacharya S.S."/>
            <person name="Shirouzu T."/>
            <person name="Yoshinaga Y."/>
            <person name="Martin F.M."/>
            <person name="Grigoriev I.V."/>
            <person name="Hibbett D.S."/>
        </authorList>
    </citation>
    <scope>NUCLEOTIDE SEQUENCE [LARGE SCALE GENOMIC DNA]</scope>
    <source>
        <strain evidence="2 3">HHB10207 ss-3</strain>
    </source>
</reference>
<gene>
    <name evidence="2" type="ORF">SISSUDRAFT_1057233</name>
</gene>
<protein>
    <submittedName>
        <fullName evidence="2">Uncharacterized protein</fullName>
    </submittedName>
</protein>
<evidence type="ECO:0000256" key="1">
    <source>
        <dbReference type="SAM" id="MobiDB-lite"/>
    </source>
</evidence>
<dbReference type="Proteomes" id="UP000076798">
    <property type="component" value="Unassembled WGS sequence"/>
</dbReference>
<feature type="region of interest" description="Disordered" evidence="1">
    <location>
        <begin position="1"/>
        <end position="23"/>
    </location>
</feature>
<keyword evidence="3" id="KW-1185">Reference proteome</keyword>
<accession>A0A166J0R5</accession>
<proteinExistence type="predicted"/>
<evidence type="ECO:0000313" key="3">
    <source>
        <dbReference type="Proteomes" id="UP000076798"/>
    </source>
</evidence>
<dbReference type="EMBL" id="KV428005">
    <property type="protein sequence ID" value="KZT44263.1"/>
    <property type="molecule type" value="Genomic_DNA"/>
</dbReference>